<comment type="caution">
    <text evidence="1">The sequence shown here is derived from an EMBL/GenBank/DDBJ whole genome shotgun (WGS) entry which is preliminary data.</text>
</comment>
<evidence type="ECO:0000313" key="1">
    <source>
        <dbReference type="EMBL" id="KAI9896784.1"/>
    </source>
</evidence>
<accession>A0ACC0UTD3</accession>
<sequence>MDNATISNAPQLGVSDEKQLVDELSLASKSMFGVAMLTLFVILLSLHQNKHNISGAIPKGPIGLPILGSFPFLTHYPEKTLDYWAKKFGSLYSLWLGNQLFVIISDPNIAKDLMVTNGANFSSRKPMFIKSQTIMAGRGITVMPYGDRWRKHRRLATNWLTGKAVNEYTHVIDLEATDMVKCLYQASNGGSNLINPQPFAGRLSLNTMLTITFGIRTETVNDPLVQECLRLSREFMNCSGPVSNMIDYVPLLQYLPSKLHARAQALHKDLVGTYGGMIKKMDARMQDGEDVPNCLTRTLLNAKEKEGLDDLDLALLAGAFMIGGVETTASIMQWFSALIPAYPDIQKRAQDELDRVVGRDRLPTLEDEINLPFCHAIIKETERCHNPFWLGTPHVASNDFTYKDKFIPKDTVVICNAYTMHHNKDRYPDPMTFNPERYINDNLSSAQSAALADPMQRDHWTFGAGRRICPGMIVAEREIWLAISRLLWAFRLEEVPSHPIDLEEYDGLSGRSPVPFKIRLVPRHENVKKVLEAASNSQL</sequence>
<evidence type="ECO:0000313" key="2">
    <source>
        <dbReference type="Proteomes" id="UP001163324"/>
    </source>
</evidence>
<keyword evidence="2" id="KW-1185">Reference proteome</keyword>
<dbReference type="EMBL" id="CM047947">
    <property type="protein sequence ID" value="KAI9896784.1"/>
    <property type="molecule type" value="Genomic_DNA"/>
</dbReference>
<dbReference type="Proteomes" id="UP001163324">
    <property type="component" value="Chromosome 8"/>
</dbReference>
<reference evidence="1" key="1">
    <citation type="submission" date="2022-10" db="EMBL/GenBank/DDBJ databases">
        <title>Complete Genome of Trichothecium roseum strain YXFP-22015, a Plant Pathogen Isolated from Citrus.</title>
        <authorList>
            <person name="Wang Y."/>
            <person name="Zhu L."/>
        </authorList>
    </citation>
    <scope>NUCLEOTIDE SEQUENCE</scope>
    <source>
        <strain evidence="1">YXFP-22015</strain>
    </source>
</reference>
<proteinExistence type="predicted"/>
<organism evidence="1 2">
    <name type="scientific">Trichothecium roseum</name>
    <dbReference type="NCBI Taxonomy" id="47278"/>
    <lineage>
        <taxon>Eukaryota</taxon>
        <taxon>Fungi</taxon>
        <taxon>Dikarya</taxon>
        <taxon>Ascomycota</taxon>
        <taxon>Pezizomycotina</taxon>
        <taxon>Sordariomycetes</taxon>
        <taxon>Hypocreomycetidae</taxon>
        <taxon>Hypocreales</taxon>
        <taxon>Hypocreales incertae sedis</taxon>
        <taxon>Trichothecium</taxon>
    </lineage>
</organism>
<gene>
    <name evidence="1" type="ORF">N3K66_007806</name>
</gene>
<name>A0ACC0UTD3_9HYPO</name>
<protein>
    <submittedName>
        <fullName evidence="1">Uncharacterized protein</fullName>
    </submittedName>
</protein>